<comment type="function">
    <text evidence="2 13 14">Catalyzes the synthesis of activated sulfate.</text>
</comment>
<proteinExistence type="inferred from homology"/>
<dbReference type="EMBL" id="JADMCD010000006">
    <property type="protein sequence ID" value="MBF8641491.1"/>
    <property type="molecule type" value="Genomic_DNA"/>
</dbReference>
<dbReference type="GO" id="GO:0005524">
    <property type="term" value="F:ATP binding"/>
    <property type="evidence" value="ECO:0007669"/>
    <property type="project" value="UniProtKB-UniRule"/>
</dbReference>
<name>A0A2X2D1Z4_PSELU</name>
<evidence type="ECO:0000256" key="10">
    <source>
        <dbReference type="ARBA" id="ARBA00029724"/>
    </source>
</evidence>
<keyword evidence="19" id="KW-1185">Reference proteome</keyword>
<dbReference type="SUPFAM" id="SSF52540">
    <property type="entry name" value="P-loop containing nucleoside triphosphate hydrolases"/>
    <property type="match status" value="1"/>
</dbReference>
<dbReference type="HAMAP" id="MF_00065">
    <property type="entry name" value="Adenylyl_sulf_kinase"/>
    <property type="match status" value="1"/>
</dbReference>
<dbReference type="CDD" id="cd02027">
    <property type="entry name" value="APSK"/>
    <property type="match status" value="1"/>
</dbReference>
<keyword evidence="7 13" id="KW-0547">Nucleotide-binding</keyword>
<comment type="catalytic activity">
    <reaction evidence="1 13 14">
        <text>adenosine 5'-phosphosulfate + ATP = 3'-phosphoadenylyl sulfate + ADP + H(+)</text>
        <dbReference type="Rhea" id="RHEA:24152"/>
        <dbReference type="ChEBI" id="CHEBI:15378"/>
        <dbReference type="ChEBI" id="CHEBI:30616"/>
        <dbReference type="ChEBI" id="CHEBI:58243"/>
        <dbReference type="ChEBI" id="CHEBI:58339"/>
        <dbReference type="ChEBI" id="CHEBI:456216"/>
        <dbReference type="EC" id="2.7.1.25"/>
    </reaction>
</comment>
<evidence type="ECO:0000256" key="7">
    <source>
        <dbReference type="ARBA" id="ARBA00022741"/>
    </source>
</evidence>
<dbReference type="PANTHER" id="PTHR11055:SF1">
    <property type="entry name" value="PAPS SYNTHETASE, ISOFORM D"/>
    <property type="match status" value="1"/>
</dbReference>
<evidence type="ECO:0000313" key="16">
    <source>
        <dbReference type="EMBL" id="MBF8641491.1"/>
    </source>
</evidence>
<dbReference type="GO" id="GO:0004020">
    <property type="term" value="F:adenylylsulfate kinase activity"/>
    <property type="evidence" value="ECO:0007669"/>
    <property type="project" value="UniProtKB-UniRule"/>
</dbReference>
<evidence type="ECO:0000256" key="1">
    <source>
        <dbReference type="ARBA" id="ARBA00001823"/>
    </source>
</evidence>
<evidence type="ECO:0000256" key="3">
    <source>
        <dbReference type="ARBA" id="ARBA00004806"/>
    </source>
</evidence>
<organism evidence="17 18">
    <name type="scientific">Pseudomonas luteola</name>
    <dbReference type="NCBI Taxonomy" id="47886"/>
    <lineage>
        <taxon>Bacteria</taxon>
        <taxon>Pseudomonadati</taxon>
        <taxon>Pseudomonadota</taxon>
        <taxon>Gammaproteobacteria</taxon>
        <taxon>Pseudomonadales</taxon>
        <taxon>Pseudomonadaceae</taxon>
        <taxon>Pseudomonas</taxon>
    </lineage>
</organism>
<dbReference type="EC" id="2.7.1.25" evidence="5 13"/>
<feature type="binding site" evidence="13">
    <location>
        <begin position="34"/>
        <end position="41"/>
    </location>
    <ligand>
        <name>ATP</name>
        <dbReference type="ChEBI" id="CHEBI:30616"/>
    </ligand>
</feature>
<feature type="domain" description="APS kinase" evidence="15">
    <location>
        <begin position="27"/>
        <end position="174"/>
    </location>
</feature>
<comment type="similarity">
    <text evidence="4 13 14">Belongs to the APS kinase family.</text>
</comment>
<gene>
    <name evidence="17" type="primary">cysC1</name>
    <name evidence="13 16" type="synonym">cysC</name>
    <name evidence="16" type="ORF">IRZ65_12470</name>
    <name evidence="17" type="ORF">NCTC11842_04748</name>
</gene>
<dbReference type="EMBL" id="UAUF01000014">
    <property type="protein sequence ID" value="SPZ12931.1"/>
    <property type="molecule type" value="Genomic_DNA"/>
</dbReference>
<dbReference type="Proteomes" id="UP000626180">
    <property type="component" value="Unassembled WGS sequence"/>
</dbReference>
<dbReference type="AlphaFoldDB" id="A0A2X2D1Z4"/>
<dbReference type="InterPro" id="IPR059117">
    <property type="entry name" value="APS_kinase_dom"/>
</dbReference>
<evidence type="ECO:0000256" key="9">
    <source>
        <dbReference type="ARBA" id="ARBA00022840"/>
    </source>
</evidence>
<keyword evidence="8 13" id="KW-0418">Kinase</keyword>
<evidence type="ECO:0000313" key="18">
    <source>
        <dbReference type="Proteomes" id="UP000250443"/>
    </source>
</evidence>
<keyword evidence="9 13" id="KW-0067">ATP-binding</keyword>
<evidence type="ECO:0000256" key="11">
    <source>
        <dbReference type="ARBA" id="ARBA00031393"/>
    </source>
</evidence>
<dbReference type="Pfam" id="PF01583">
    <property type="entry name" value="APS_kinase"/>
    <property type="match status" value="1"/>
</dbReference>
<evidence type="ECO:0000256" key="14">
    <source>
        <dbReference type="RuleBase" id="RU004347"/>
    </source>
</evidence>
<dbReference type="GO" id="GO:0070814">
    <property type="term" value="P:hydrogen sulfide biosynthetic process"/>
    <property type="evidence" value="ECO:0007669"/>
    <property type="project" value="UniProtKB-UniRule"/>
</dbReference>
<evidence type="ECO:0000313" key="17">
    <source>
        <dbReference type="EMBL" id="SPZ12931.1"/>
    </source>
</evidence>
<comment type="pathway">
    <text evidence="3 13 14">Sulfur metabolism; hydrogen sulfide biosynthesis; sulfite from sulfate: step 2/3.</text>
</comment>
<dbReference type="Proteomes" id="UP000250443">
    <property type="component" value="Unassembled WGS sequence"/>
</dbReference>
<dbReference type="PANTHER" id="PTHR11055">
    <property type="entry name" value="BIFUNCTIONAL 3'-PHOSPHOADENOSINE 5'-PHOSPHOSULFATE SYNTHASE"/>
    <property type="match status" value="1"/>
</dbReference>
<evidence type="ECO:0000259" key="15">
    <source>
        <dbReference type="Pfam" id="PF01583"/>
    </source>
</evidence>
<dbReference type="InterPro" id="IPR027417">
    <property type="entry name" value="P-loop_NTPase"/>
</dbReference>
<dbReference type="UniPathway" id="UPA00140">
    <property type="reaction ID" value="UER00205"/>
</dbReference>
<evidence type="ECO:0000256" key="6">
    <source>
        <dbReference type="ARBA" id="ARBA00022679"/>
    </source>
</evidence>
<dbReference type="NCBIfam" id="TIGR00455">
    <property type="entry name" value="apsK"/>
    <property type="match status" value="1"/>
</dbReference>
<accession>A0A2X2D1Z4</accession>
<reference evidence="16 19" key="2">
    <citation type="submission" date="2020-10" db="EMBL/GenBank/DDBJ databases">
        <title>Genome sequences of Pseudomonas isolates.</title>
        <authorList>
            <person name="Wessels L."/>
            <person name="Reich F."/>
            <person name="Hammerl J."/>
        </authorList>
    </citation>
    <scope>NUCLEOTIDE SEQUENCE [LARGE SCALE GENOMIC DNA]</scope>
    <source>
        <strain evidence="16 19">20-MO00624-0</strain>
    </source>
</reference>
<evidence type="ECO:0000256" key="8">
    <source>
        <dbReference type="ARBA" id="ARBA00022777"/>
    </source>
</evidence>
<dbReference type="NCBIfam" id="NF003013">
    <property type="entry name" value="PRK03846.1"/>
    <property type="match status" value="1"/>
</dbReference>
<protein>
    <recommendedName>
        <fullName evidence="5 13">Adenylyl-sulfate kinase</fullName>
        <ecNumber evidence="5 13">2.7.1.25</ecNumber>
    </recommendedName>
    <alternativeName>
        <fullName evidence="11 13">APS kinase</fullName>
    </alternativeName>
    <alternativeName>
        <fullName evidence="12 13">ATP adenosine-5'-phosphosulfate 3'-phosphotransferase</fullName>
    </alternativeName>
    <alternativeName>
        <fullName evidence="10 13">Adenosine-5'-phosphosulfate kinase</fullName>
    </alternativeName>
</protein>
<sequence>MKKENNLVWQKSLVIPEQRARILRQKPITLWLTGLSGSGKSTIAFELEKELLSQNKLAFVLDGDNLRHGLCKDLGFTGTDRSENIRRVAEVSRLMNDSGLIVISAFISPLQKDRDLAREIIKPSRFREVYISTSLEVCEKRDVKGLYKKAREGVLDNFTGISSPYEKPVSPDFIFDTSAISISECTKKLLEHINMHSKDFWPIN</sequence>
<evidence type="ECO:0000313" key="19">
    <source>
        <dbReference type="Proteomes" id="UP000626180"/>
    </source>
</evidence>
<evidence type="ECO:0000256" key="2">
    <source>
        <dbReference type="ARBA" id="ARBA00002632"/>
    </source>
</evidence>
<evidence type="ECO:0000256" key="13">
    <source>
        <dbReference type="HAMAP-Rule" id="MF_00065"/>
    </source>
</evidence>
<keyword evidence="6 13" id="KW-0808">Transferase</keyword>
<evidence type="ECO:0000256" key="5">
    <source>
        <dbReference type="ARBA" id="ARBA00012121"/>
    </source>
</evidence>
<feature type="active site" description="Phosphoserine intermediate" evidence="13">
    <location>
        <position position="108"/>
    </location>
</feature>
<reference evidence="17 18" key="1">
    <citation type="submission" date="2018-06" db="EMBL/GenBank/DDBJ databases">
        <authorList>
            <consortium name="Pathogen Informatics"/>
            <person name="Doyle S."/>
        </authorList>
    </citation>
    <scope>NUCLEOTIDE SEQUENCE [LARGE SCALE GENOMIC DNA]</scope>
    <source>
        <strain evidence="17 18">NCTC11842</strain>
    </source>
</reference>
<evidence type="ECO:0000256" key="12">
    <source>
        <dbReference type="ARBA" id="ARBA00031464"/>
    </source>
</evidence>
<dbReference type="RefSeq" id="WP_010796486.1">
    <property type="nucleotide sequence ID" value="NZ_CP044086.1"/>
</dbReference>
<dbReference type="Gene3D" id="3.40.50.300">
    <property type="entry name" value="P-loop containing nucleotide triphosphate hydrolases"/>
    <property type="match status" value="1"/>
</dbReference>
<keyword evidence="13" id="KW-0597">Phosphoprotein</keyword>
<evidence type="ECO:0000256" key="4">
    <source>
        <dbReference type="ARBA" id="ARBA00007008"/>
    </source>
</evidence>
<dbReference type="GO" id="GO:0000103">
    <property type="term" value="P:sulfate assimilation"/>
    <property type="evidence" value="ECO:0007669"/>
    <property type="project" value="UniProtKB-UniRule"/>
</dbReference>
<dbReference type="InterPro" id="IPR002891">
    <property type="entry name" value="APS"/>
</dbReference>